<comment type="caution">
    <text evidence="1">The sequence shown here is derived from an EMBL/GenBank/DDBJ whole genome shotgun (WGS) entry which is preliminary data.</text>
</comment>
<proteinExistence type="predicted"/>
<sequence length="111" mass="12889">MSLYLVHIRQQIIAKVHRCSHPHKLLSEGNLTIRFFQHQNPVAPKGEVQKKDYFLQFPYSPTSPSLCGKRFSHFESSVFRLQLSYAGSDRWSVFASVDFKSIRPLCKSYVL</sequence>
<dbReference type="Proteomes" id="UP000887116">
    <property type="component" value="Unassembled WGS sequence"/>
</dbReference>
<organism evidence="1 2">
    <name type="scientific">Trichonephila clavata</name>
    <name type="common">Joro spider</name>
    <name type="synonym">Nephila clavata</name>
    <dbReference type="NCBI Taxonomy" id="2740835"/>
    <lineage>
        <taxon>Eukaryota</taxon>
        <taxon>Metazoa</taxon>
        <taxon>Ecdysozoa</taxon>
        <taxon>Arthropoda</taxon>
        <taxon>Chelicerata</taxon>
        <taxon>Arachnida</taxon>
        <taxon>Araneae</taxon>
        <taxon>Araneomorphae</taxon>
        <taxon>Entelegynae</taxon>
        <taxon>Araneoidea</taxon>
        <taxon>Nephilidae</taxon>
        <taxon>Trichonephila</taxon>
    </lineage>
</organism>
<name>A0A8X6L372_TRICU</name>
<dbReference type="EMBL" id="BMAO01014253">
    <property type="protein sequence ID" value="GFQ93816.1"/>
    <property type="molecule type" value="Genomic_DNA"/>
</dbReference>
<reference evidence="1" key="1">
    <citation type="submission" date="2020-07" db="EMBL/GenBank/DDBJ databases">
        <title>Multicomponent nature underlies the extraordinary mechanical properties of spider dragline silk.</title>
        <authorList>
            <person name="Kono N."/>
            <person name="Nakamura H."/>
            <person name="Mori M."/>
            <person name="Yoshida Y."/>
            <person name="Ohtoshi R."/>
            <person name="Malay A.D."/>
            <person name="Moran D.A.P."/>
            <person name="Tomita M."/>
            <person name="Numata K."/>
            <person name="Arakawa K."/>
        </authorList>
    </citation>
    <scope>NUCLEOTIDE SEQUENCE</scope>
</reference>
<dbReference type="AlphaFoldDB" id="A0A8X6L372"/>
<accession>A0A8X6L372</accession>
<evidence type="ECO:0000313" key="2">
    <source>
        <dbReference type="Proteomes" id="UP000887116"/>
    </source>
</evidence>
<evidence type="ECO:0000313" key="1">
    <source>
        <dbReference type="EMBL" id="GFQ93816.1"/>
    </source>
</evidence>
<keyword evidence="2" id="KW-1185">Reference proteome</keyword>
<protein>
    <submittedName>
        <fullName evidence="1">Uncharacterized protein</fullName>
    </submittedName>
</protein>
<gene>
    <name evidence="1" type="ORF">TNCT_374431</name>
</gene>